<sequence length="400" mass="43494">MRRIVAALGASLLAACSTPPPPERGPAPAPAASPPAMAPAAPGALLQREAAVWRAARWDELPGWEADALQHAWPALLAGCARPAPGWEPSCASARALDSPDANRVRAWLQQRLQPWRVEAAAGRSDVRAEGLLTGYFEPQVQASRKRSAAYAVPLHTPPADLATRKPWYSRSEIERLPAAQAALRGREIAWLADPLELLMLQVQGSGRLRITEADGSVKTVRVAYAGSNDQPYRSVARWLVERGAFTLEQASWPAIRTWARANPAQVPELLASNPRYVFFREEPLPDPTIGPNGAQGVALTPGRSIAVDRRAVPYGTPVWIDSTEPQPWSPTPPPPRPLQRLVMAQDTGSAITGAPRADYFWGWGEGAEDFAGRMKQPLRMWVLWPLAHTPGDAKPISTR</sequence>
<dbReference type="GO" id="GO:0008933">
    <property type="term" value="F:peptidoglycan lytic transglycosylase activity"/>
    <property type="evidence" value="ECO:0007669"/>
    <property type="project" value="TreeGrafter"/>
</dbReference>
<feature type="region of interest" description="Disordered" evidence="6">
    <location>
        <begin position="16"/>
        <end position="39"/>
    </location>
</feature>
<protein>
    <recommendedName>
        <fullName evidence="2">peptidoglycan lytic exotransglycosylase</fullName>
        <ecNumber evidence="2">4.2.2.n1</ecNumber>
    </recommendedName>
    <alternativeName>
        <fullName evidence="5">Murein hydrolase A</fullName>
    </alternativeName>
</protein>
<comment type="caution">
    <text evidence="8">The sequence shown here is derived from an EMBL/GenBank/DDBJ whole genome shotgun (WGS) entry which is preliminary data.</text>
</comment>
<dbReference type="RefSeq" id="WP_242616897.1">
    <property type="nucleotide sequence ID" value="NZ_SHKP01000005.1"/>
</dbReference>
<dbReference type="EC" id="4.2.2.n1" evidence="2"/>
<dbReference type="EMBL" id="SHKP01000005">
    <property type="protein sequence ID" value="RZU01262.1"/>
    <property type="molecule type" value="Genomic_DNA"/>
</dbReference>
<keyword evidence="4" id="KW-0961">Cell wall biogenesis/degradation</keyword>
<feature type="domain" description="Lytic transglycosylase MltA" evidence="7">
    <location>
        <begin position="140"/>
        <end position="281"/>
    </location>
</feature>
<evidence type="ECO:0000313" key="8">
    <source>
        <dbReference type="EMBL" id="RZU01262.1"/>
    </source>
</evidence>
<dbReference type="SUPFAM" id="SSF50685">
    <property type="entry name" value="Barwin-like endoglucanases"/>
    <property type="match status" value="1"/>
</dbReference>
<proteinExistence type="predicted"/>
<evidence type="ECO:0000256" key="6">
    <source>
        <dbReference type="SAM" id="MobiDB-lite"/>
    </source>
</evidence>
<evidence type="ECO:0000256" key="1">
    <source>
        <dbReference type="ARBA" id="ARBA00001420"/>
    </source>
</evidence>
<dbReference type="CDD" id="cd14668">
    <property type="entry name" value="mlta_B"/>
    <property type="match status" value="1"/>
</dbReference>
<reference evidence="8 9" key="1">
    <citation type="submission" date="2019-02" db="EMBL/GenBank/DDBJ databases">
        <title>Genomic Encyclopedia of Type Strains, Phase IV (KMG-IV): sequencing the most valuable type-strain genomes for metagenomic binning, comparative biology and taxonomic classification.</title>
        <authorList>
            <person name="Goeker M."/>
        </authorList>
    </citation>
    <scope>NUCLEOTIDE SEQUENCE [LARGE SCALE GENOMIC DNA]</scope>
    <source>
        <strain evidence="8 9">DSM 19570</strain>
    </source>
</reference>
<evidence type="ECO:0000313" key="9">
    <source>
        <dbReference type="Proteomes" id="UP000293671"/>
    </source>
</evidence>
<dbReference type="Pfam" id="PF03562">
    <property type="entry name" value="MltA"/>
    <property type="match status" value="1"/>
</dbReference>
<evidence type="ECO:0000256" key="2">
    <source>
        <dbReference type="ARBA" id="ARBA00012587"/>
    </source>
</evidence>
<dbReference type="GO" id="GO:0009254">
    <property type="term" value="P:peptidoglycan turnover"/>
    <property type="evidence" value="ECO:0007669"/>
    <property type="project" value="InterPro"/>
</dbReference>
<dbReference type="GO" id="GO:0019867">
    <property type="term" value="C:outer membrane"/>
    <property type="evidence" value="ECO:0007669"/>
    <property type="project" value="InterPro"/>
</dbReference>
<dbReference type="PROSITE" id="PS51257">
    <property type="entry name" value="PROKAR_LIPOPROTEIN"/>
    <property type="match status" value="1"/>
</dbReference>
<dbReference type="PIRSF" id="PIRSF019422">
    <property type="entry name" value="MltA"/>
    <property type="match status" value="1"/>
</dbReference>
<keyword evidence="9" id="KW-1185">Reference proteome</keyword>
<evidence type="ECO:0000256" key="5">
    <source>
        <dbReference type="ARBA" id="ARBA00030918"/>
    </source>
</evidence>
<dbReference type="GO" id="GO:0004553">
    <property type="term" value="F:hydrolase activity, hydrolyzing O-glycosyl compounds"/>
    <property type="evidence" value="ECO:0007669"/>
    <property type="project" value="InterPro"/>
</dbReference>
<feature type="compositionally biased region" description="Pro residues" evidence="6">
    <location>
        <begin position="18"/>
        <end position="37"/>
    </location>
</feature>
<comment type="catalytic activity">
    <reaction evidence="1">
        <text>Exolytic cleavage of the (1-&gt;4)-beta-glycosidic linkage between N-acetylmuramic acid (MurNAc) and N-acetylglucosamine (GlcNAc) residues in peptidoglycan, from either the reducing or the non-reducing ends of the peptidoglycan chains, with concomitant formation of a 1,6-anhydrobond in the MurNAc residue.</text>
        <dbReference type="EC" id="4.2.2.n1"/>
    </reaction>
</comment>
<dbReference type="InterPro" id="IPR036908">
    <property type="entry name" value="RlpA-like_sf"/>
</dbReference>
<evidence type="ECO:0000259" key="7">
    <source>
        <dbReference type="SMART" id="SM00925"/>
    </source>
</evidence>
<dbReference type="Gene3D" id="2.40.40.10">
    <property type="entry name" value="RlpA-like domain"/>
    <property type="match status" value="1"/>
</dbReference>
<accession>A0A4Q7VWX3</accession>
<keyword evidence="3" id="KW-0456">Lyase</keyword>
<dbReference type="PANTHER" id="PTHR30124:SF0">
    <property type="entry name" value="MEMBRANE-BOUND LYTIC MUREIN TRANSGLYCOSYLASE A"/>
    <property type="match status" value="1"/>
</dbReference>
<dbReference type="InterPro" id="IPR005300">
    <property type="entry name" value="MltA_B"/>
</dbReference>
<dbReference type="InterPro" id="IPR026044">
    <property type="entry name" value="MltA"/>
</dbReference>
<dbReference type="GO" id="GO:0009253">
    <property type="term" value="P:peptidoglycan catabolic process"/>
    <property type="evidence" value="ECO:0007669"/>
    <property type="project" value="TreeGrafter"/>
</dbReference>
<dbReference type="AlphaFoldDB" id="A0A4Q7VWX3"/>
<name>A0A4Q7VWX3_9BURK</name>
<evidence type="ECO:0000256" key="4">
    <source>
        <dbReference type="ARBA" id="ARBA00023316"/>
    </source>
</evidence>
<dbReference type="PANTHER" id="PTHR30124">
    <property type="entry name" value="MEMBRANE-BOUND LYTIC MUREIN TRANSGLYCOSYLASE A"/>
    <property type="match status" value="1"/>
</dbReference>
<gene>
    <name evidence="8" type="ORF">EV670_1978</name>
</gene>
<dbReference type="GO" id="GO:0071555">
    <property type="term" value="P:cell wall organization"/>
    <property type="evidence" value="ECO:0007669"/>
    <property type="project" value="UniProtKB-KW"/>
</dbReference>
<dbReference type="CDD" id="cd14485">
    <property type="entry name" value="mltA_like_LT_A"/>
    <property type="match status" value="1"/>
</dbReference>
<dbReference type="Pfam" id="PF06725">
    <property type="entry name" value="3D"/>
    <property type="match status" value="1"/>
</dbReference>
<dbReference type="Gene3D" id="2.40.240.50">
    <property type="entry name" value="Barwin-like endoglucanases"/>
    <property type="match status" value="1"/>
</dbReference>
<dbReference type="SMART" id="SM00925">
    <property type="entry name" value="MltA"/>
    <property type="match status" value="1"/>
</dbReference>
<dbReference type="InterPro" id="IPR010611">
    <property type="entry name" value="3D_dom"/>
</dbReference>
<dbReference type="Proteomes" id="UP000293671">
    <property type="component" value="Unassembled WGS sequence"/>
</dbReference>
<evidence type="ECO:0000256" key="3">
    <source>
        <dbReference type="ARBA" id="ARBA00023239"/>
    </source>
</evidence>
<organism evidence="8 9">
    <name type="scientific">Rivibacter subsaxonicus</name>
    <dbReference type="NCBI Taxonomy" id="457575"/>
    <lineage>
        <taxon>Bacteria</taxon>
        <taxon>Pseudomonadati</taxon>
        <taxon>Pseudomonadota</taxon>
        <taxon>Betaproteobacteria</taxon>
        <taxon>Burkholderiales</taxon>
        <taxon>Rivibacter</taxon>
    </lineage>
</organism>